<keyword evidence="2" id="KW-1003">Cell membrane</keyword>
<reference evidence="7 8" key="1">
    <citation type="journal article" date="2015" name="Stand. Genomic Sci.">
        <title>Complete genome sequence and description of Salinispira pacifica gen. nov., sp. nov., a novel spirochaete isolated form a hypersaline microbial mat.</title>
        <authorList>
            <person name="Ben Hania W."/>
            <person name="Joseph M."/>
            <person name="Schumann P."/>
            <person name="Bunk B."/>
            <person name="Fiebig A."/>
            <person name="Sproer C."/>
            <person name="Klenk H.P."/>
            <person name="Fardeau M.L."/>
            <person name="Spring S."/>
        </authorList>
    </citation>
    <scope>NUCLEOTIDE SEQUENCE [LARGE SCALE GENOMIC DNA]</scope>
    <source>
        <strain evidence="7 8">L21-RPul-D2</strain>
    </source>
</reference>
<dbReference type="Proteomes" id="UP000018680">
    <property type="component" value="Chromosome"/>
</dbReference>
<dbReference type="Pfam" id="PF02653">
    <property type="entry name" value="BPD_transp_2"/>
    <property type="match status" value="1"/>
</dbReference>
<dbReference type="InterPro" id="IPR001851">
    <property type="entry name" value="ABC_transp_permease"/>
</dbReference>
<evidence type="ECO:0000313" key="8">
    <source>
        <dbReference type="Proteomes" id="UP000018680"/>
    </source>
</evidence>
<dbReference type="EMBL" id="CP006939">
    <property type="protein sequence ID" value="AHC15341.1"/>
    <property type="molecule type" value="Genomic_DNA"/>
</dbReference>
<evidence type="ECO:0000256" key="2">
    <source>
        <dbReference type="ARBA" id="ARBA00022475"/>
    </source>
</evidence>
<dbReference type="HOGENOM" id="CLU_031365_2_0_12"/>
<dbReference type="AlphaFoldDB" id="V5WJJ8"/>
<keyword evidence="3 6" id="KW-0812">Transmembrane</keyword>
<comment type="subcellular location">
    <subcellularLocation>
        <location evidence="1">Cell membrane</location>
        <topology evidence="1">Multi-pass membrane protein</topology>
    </subcellularLocation>
</comment>
<feature type="transmembrane region" description="Helical" evidence="6">
    <location>
        <begin position="21"/>
        <end position="37"/>
    </location>
</feature>
<feature type="transmembrane region" description="Helical" evidence="6">
    <location>
        <begin position="93"/>
        <end position="115"/>
    </location>
</feature>
<evidence type="ECO:0000256" key="5">
    <source>
        <dbReference type="ARBA" id="ARBA00023136"/>
    </source>
</evidence>
<name>V5WJJ8_9SPIO</name>
<evidence type="ECO:0000256" key="4">
    <source>
        <dbReference type="ARBA" id="ARBA00022989"/>
    </source>
</evidence>
<dbReference type="PANTHER" id="PTHR30482">
    <property type="entry name" value="HIGH-AFFINITY BRANCHED-CHAIN AMINO ACID TRANSPORT SYSTEM PERMEASE"/>
    <property type="match status" value="1"/>
</dbReference>
<feature type="transmembrane region" description="Helical" evidence="6">
    <location>
        <begin position="162"/>
        <end position="180"/>
    </location>
</feature>
<sequence>MSSADLKALQKDNAYNRNLEIIFMVVGAILLLAPMFAGPYARIIGRSVITYMILAVSWDMLVRSGQLSFGIAGFFGLGGYAATVLAANYNIPGIAAIILGALLSGVVAYGLGLIILRLRGMYFAITTLALAEIFRIIMHNWTPVTGGPNGKLVPQVLFAGNSYLQYGFMVVMAVLVIALSEYMRRSKIHYALTAIHDNEVVAKSNGINIYKNLLFIFAVVSAIQALAGGGYAHLFGFVSPESNFNANYTLIPLAIALFGGMYSTWGPVVGAVILGVMGEFLKLYIPYGHLVVYGIIIILVLLFMPQGVVGIFKAKLFKNTSNYPSKEELELSETKGEPA</sequence>
<feature type="transmembrane region" description="Helical" evidence="6">
    <location>
        <begin position="250"/>
        <end position="278"/>
    </location>
</feature>
<dbReference type="GO" id="GO:0015658">
    <property type="term" value="F:branched-chain amino acid transmembrane transporter activity"/>
    <property type="evidence" value="ECO:0007669"/>
    <property type="project" value="InterPro"/>
</dbReference>
<feature type="transmembrane region" description="Helical" evidence="6">
    <location>
        <begin position="290"/>
        <end position="312"/>
    </location>
</feature>
<dbReference type="KEGG" id="slr:L21SP2_1970"/>
<dbReference type="RefSeq" id="WP_024268258.1">
    <property type="nucleotide sequence ID" value="NC_023035.1"/>
</dbReference>
<evidence type="ECO:0000256" key="3">
    <source>
        <dbReference type="ARBA" id="ARBA00022692"/>
    </source>
</evidence>
<evidence type="ECO:0000256" key="1">
    <source>
        <dbReference type="ARBA" id="ARBA00004651"/>
    </source>
</evidence>
<accession>V5WJJ8</accession>
<evidence type="ECO:0000313" key="7">
    <source>
        <dbReference type="EMBL" id="AHC15341.1"/>
    </source>
</evidence>
<protein>
    <submittedName>
        <fullName evidence="7">Branched-chain amino acid transport system permease protein LivM</fullName>
    </submittedName>
</protein>
<keyword evidence="4 6" id="KW-1133">Transmembrane helix</keyword>
<gene>
    <name evidence="7" type="ORF">L21SP2_1970</name>
</gene>
<dbReference type="PANTHER" id="PTHR30482:SF10">
    <property type="entry name" value="HIGH-AFFINITY BRANCHED-CHAIN AMINO ACID TRANSPORT PROTEIN BRAE"/>
    <property type="match status" value="1"/>
</dbReference>
<dbReference type="CDD" id="cd06581">
    <property type="entry name" value="TM_PBP1_LivM_like"/>
    <property type="match status" value="1"/>
</dbReference>
<feature type="transmembrane region" description="Helical" evidence="6">
    <location>
        <begin position="213"/>
        <end position="238"/>
    </location>
</feature>
<dbReference type="eggNOG" id="COG4177">
    <property type="taxonomic scope" value="Bacteria"/>
</dbReference>
<keyword evidence="8" id="KW-1185">Reference proteome</keyword>
<keyword evidence="5 6" id="KW-0472">Membrane</keyword>
<dbReference type="STRING" id="1307761.L21SP2_1970"/>
<dbReference type="GO" id="GO:0005886">
    <property type="term" value="C:plasma membrane"/>
    <property type="evidence" value="ECO:0007669"/>
    <property type="project" value="UniProtKB-SubCell"/>
</dbReference>
<organism evidence="7 8">
    <name type="scientific">Salinispira pacifica</name>
    <dbReference type="NCBI Taxonomy" id="1307761"/>
    <lineage>
        <taxon>Bacteria</taxon>
        <taxon>Pseudomonadati</taxon>
        <taxon>Spirochaetota</taxon>
        <taxon>Spirochaetia</taxon>
        <taxon>Spirochaetales</taxon>
        <taxon>Spirochaetaceae</taxon>
        <taxon>Salinispira</taxon>
    </lineage>
</organism>
<proteinExistence type="predicted"/>
<dbReference type="InterPro" id="IPR043428">
    <property type="entry name" value="LivM-like"/>
</dbReference>
<evidence type="ECO:0000256" key="6">
    <source>
        <dbReference type="SAM" id="Phobius"/>
    </source>
</evidence>
<feature type="transmembrane region" description="Helical" evidence="6">
    <location>
        <begin position="122"/>
        <end position="142"/>
    </location>
</feature>
<feature type="transmembrane region" description="Helical" evidence="6">
    <location>
        <begin position="69"/>
        <end position="87"/>
    </location>
</feature>
<dbReference type="OrthoDB" id="9789927at2"/>